<dbReference type="Pfam" id="PF00196">
    <property type="entry name" value="GerE"/>
    <property type="match status" value="1"/>
</dbReference>
<dbReference type="SUPFAM" id="SSF46894">
    <property type="entry name" value="C-terminal effector domain of the bipartite response regulators"/>
    <property type="match status" value="1"/>
</dbReference>
<organism evidence="6 7">
    <name type="scientific">Microvirga tunisiensis</name>
    <dbReference type="NCBI Taxonomy" id="2108360"/>
    <lineage>
        <taxon>Bacteria</taxon>
        <taxon>Pseudomonadati</taxon>
        <taxon>Pseudomonadota</taxon>
        <taxon>Alphaproteobacteria</taxon>
        <taxon>Hyphomicrobiales</taxon>
        <taxon>Methylobacteriaceae</taxon>
        <taxon>Microvirga</taxon>
    </lineage>
</organism>
<feature type="region of interest" description="Disordered" evidence="4">
    <location>
        <begin position="1"/>
        <end position="24"/>
    </location>
</feature>
<keyword evidence="3" id="KW-0804">Transcription</keyword>
<dbReference type="InterPro" id="IPR016032">
    <property type="entry name" value="Sig_transdc_resp-reg_C-effctor"/>
</dbReference>
<dbReference type="GO" id="GO:0006355">
    <property type="term" value="P:regulation of DNA-templated transcription"/>
    <property type="evidence" value="ECO:0007669"/>
    <property type="project" value="InterPro"/>
</dbReference>
<protein>
    <submittedName>
        <fullName evidence="6">Response regulator transcription factor</fullName>
    </submittedName>
</protein>
<keyword evidence="2" id="KW-0238">DNA-binding</keyword>
<comment type="caution">
    <text evidence="6">The sequence shown here is derived from an EMBL/GenBank/DDBJ whole genome shotgun (WGS) entry which is preliminary data.</text>
</comment>
<accession>A0A5N7MJZ8</accession>
<evidence type="ECO:0000313" key="7">
    <source>
        <dbReference type="Proteomes" id="UP000403266"/>
    </source>
</evidence>
<dbReference type="PANTHER" id="PTHR44688:SF25">
    <property type="entry name" value="HTH LUXR-TYPE DOMAIN-CONTAINING PROTEIN"/>
    <property type="match status" value="1"/>
</dbReference>
<feature type="compositionally biased region" description="Basic and acidic residues" evidence="4">
    <location>
        <begin position="12"/>
        <end position="24"/>
    </location>
</feature>
<proteinExistence type="predicted"/>
<dbReference type="CDD" id="cd06170">
    <property type="entry name" value="LuxR_C_like"/>
    <property type="match status" value="1"/>
</dbReference>
<evidence type="ECO:0000259" key="5">
    <source>
        <dbReference type="PROSITE" id="PS50043"/>
    </source>
</evidence>
<sequence>MPRGAAGIIRDQASHDPSDPPRDDLLTARELEVLRLLAEGASNKLIARRLGISFHTAKFHVASIAAKLDATGRTDAVAQAIRLGLIML</sequence>
<evidence type="ECO:0000313" key="6">
    <source>
        <dbReference type="EMBL" id="MPR27287.1"/>
    </source>
</evidence>
<evidence type="ECO:0000256" key="3">
    <source>
        <dbReference type="ARBA" id="ARBA00023163"/>
    </source>
</evidence>
<dbReference type="SMART" id="SM00421">
    <property type="entry name" value="HTH_LUXR"/>
    <property type="match status" value="1"/>
</dbReference>
<evidence type="ECO:0000256" key="2">
    <source>
        <dbReference type="ARBA" id="ARBA00023125"/>
    </source>
</evidence>
<evidence type="ECO:0000256" key="4">
    <source>
        <dbReference type="SAM" id="MobiDB-lite"/>
    </source>
</evidence>
<dbReference type="PROSITE" id="PS50043">
    <property type="entry name" value="HTH_LUXR_2"/>
    <property type="match status" value="1"/>
</dbReference>
<dbReference type="GO" id="GO:0003677">
    <property type="term" value="F:DNA binding"/>
    <property type="evidence" value="ECO:0007669"/>
    <property type="project" value="UniProtKB-KW"/>
</dbReference>
<dbReference type="AlphaFoldDB" id="A0A5N7MJZ8"/>
<gene>
    <name evidence="6" type="ORF">FS320_19280</name>
</gene>
<dbReference type="InterPro" id="IPR000792">
    <property type="entry name" value="Tscrpt_reg_LuxR_C"/>
</dbReference>
<reference evidence="6 7" key="1">
    <citation type="journal article" date="2019" name="Syst. Appl. Microbiol.">
        <title>Microvirga tunisiensis sp. nov., a root nodule symbiotic bacterium isolated from Lupinus micranthus and L. luteus grown in Northern Tunisia.</title>
        <authorList>
            <person name="Msaddak A."/>
            <person name="Rejili M."/>
            <person name="Duran D."/>
            <person name="Mars M."/>
            <person name="Palacios J.M."/>
            <person name="Ruiz-Argueso T."/>
            <person name="Rey L."/>
            <person name="Imperial J."/>
        </authorList>
    </citation>
    <scope>NUCLEOTIDE SEQUENCE [LARGE SCALE GENOMIC DNA]</scope>
    <source>
        <strain evidence="6 7">Lmie10</strain>
    </source>
</reference>
<dbReference type="Gene3D" id="1.10.10.10">
    <property type="entry name" value="Winged helix-like DNA-binding domain superfamily/Winged helix DNA-binding domain"/>
    <property type="match status" value="1"/>
</dbReference>
<dbReference type="EMBL" id="VOSK01000081">
    <property type="protein sequence ID" value="MPR27287.1"/>
    <property type="molecule type" value="Genomic_DNA"/>
</dbReference>
<dbReference type="PANTHER" id="PTHR44688">
    <property type="entry name" value="DNA-BINDING TRANSCRIPTIONAL ACTIVATOR DEVR_DOSR"/>
    <property type="match status" value="1"/>
</dbReference>
<dbReference type="PRINTS" id="PR00038">
    <property type="entry name" value="HTHLUXR"/>
</dbReference>
<keyword evidence="7" id="KW-1185">Reference proteome</keyword>
<dbReference type="InterPro" id="IPR036388">
    <property type="entry name" value="WH-like_DNA-bd_sf"/>
</dbReference>
<dbReference type="OrthoDB" id="9807052at2"/>
<name>A0A5N7MJZ8_9HYPH</name>
<evidence type="ECO:0000256" key="1">
    <source>
        <dbReference type="ARBA" id="ARBA00023015"/>
    </source>
</evidence>
<dbReference type="Proteomes" id="UP000403266">
    <property type="component" value="Unassembled WGS sequence"/>
</dbReference>
<keyword evidence="1" id="KW-0805">Transcription regulation</keyword>
<feature type="domain" description="HTH luxR-type" evidence="5">
    <location>
        <begin position="19"/>
        <end position="84"/>
    </location>
</feature>